<name>A0A1I7KRY3_9BACL</name>
<feature type="binding site" evidence="7">
    <location>
        <position position="120"/>
    </location>
    <ligand>
        <name>Zn(2+)</name>
        <dbReference type="ChEBI" id="CHEBI:29105"/>
        <note>catalytic</note>
    </ligand>
</feature>
<dbReference type="GO" id="GO:0008270">
    <property type="term" value="F:zinc ion binding"/>
    <property type="evidence" value="ECO:0007669"/>
    <property type="project" value="UniProtKB-UniRule"/>
</dbReference>
<keyword evidence="5 7" id="KW-0862">Zinc</keyword>
<dbReference type="FunFam" id="3.40.140.10:FF:000005">
    <property type="entry name" value="tRNA-specific adenosine deaminase"/>
    <property type="match status" value="1"/>
</dbReference>
<dbReference type="GO" id="GO:0052717">
    <property type="term" value="F:tRNA-specific adenosine-34 deaminase activity"/>
    <property type="evidence" value="ECO:0007669"/>
    <property type="project" value="UniProtKB-UniRule"/>
</dbReference>
<comment type="subunit">
    <text evidence="1 7">Homodimer.</text>
</comment>
<keyword evidence="2 7" id="KW-0819">tRNA processing</keyword>
<protein>
    <recommendedName>
        <fullName evidence="7">tRNA-specific adenosine deaminase</fullName>
        <ecNumber evidence="7">3.5.4.33</ecNumber>
    </recommendedName>
</protein>
<proteinExistence type="inferred from homology"/>
<keyword evidence="11" id="KW-1185">Reference proteome</keyword>
<dbReference type="PROSITE" id="PS51747">
    <property type="entry name" value="CYT_DCMP_DEAMINASES_2"/>
    <property type="match status" value="1"/>
</dbReference>
<gene>
    <name evidence="7" type="primary">tadA</name>
    <name evidence="10" type="ORF">SAMN05421543_11872</name>
</gene>
<comment type="function">
    <text evidence="7">Catalyzes the deamination of adenosine to inosine at the wobble position 34 of tRNA(Arg2).</text>
</comment>
<evidence type="ECO:0000256" key="4">
    <source>
        <dbReference type="ARBA" id="ARBA00022801"/>
    </source>
</evidence>
<dbReference type="InterPro" id="IPR002125">
    <property type="entry name" value="CMP_dCMP_dom"/>
</dbReference>
<dbReference type="InterPro" id="IPR028883">
    <property type="entry name" value="tRNA_aden_deaminase"/>
</dbReference>
<comment type="similarity">
    <text evidence="7">Belongs to the cytidine and deoxycytidylate deaminase family.</text>
</comment>
<evidence type="ECO:0000256" key="2">
    <source>
        <dbReference type="ARBA" id="ARBA00022694"/>
    </source>
</evidence>
<feature type="domain" description="CMP/dCMP-type deaminase" evidence="9">
    <location>
        <begin position="36"/>
        <end position="147"/>
    </location>
</feature>
<dbReference type="CDD" id="cd01285">
    <property type="entry name" value="nucleoside_deaminase"/>
    <property type="match status" value="1"/>
</dbReference>
<evidence type="ECO:0000256" key="5">
    <source>
        <dbReference type="ARBA" id="ARBA00022833"/>
    </source>
</evidence>
<dbReference type="Pfam" id="PF14437">
    <property type="entry name" value="MafB19-deam"/>
    <property type="match status" value="1"/>
</dbReference>
<feature type="compositionally biased region" description="Basic and acidic residues" evidence="8">
    <location>
        <begin position="27"/>
        <end position="38"/>
    </location>
</feature>
<feature type="region of interest" description="Disordered" evidence="8">
    <location>
        <begin position="1"/>
        <end position="38"/>
    </location>
</feature>
<evidence type="ECO:0000259" key="9">
    <source>
        <dbReference type="PROSITE" id="PS51747"/>
    </source>
</evidence>
<evidence type="ECO:0000313" key="10">
    <source>
        <dbReference type="EMBL" id="SFV00200.1"/>
    </source>
</evidence>
<dbReference type="PANTHER" id="PTHR11079:SF202">
    <property type="entry name" value="TRNA-SPECIFIC ADENOSINE DEAMINASE"/>
    <property type="match status" value="1"/>
</dbReference>
<keyword evidence="4 7" id="KW-0378">Hydrolase</keyword>
<dbReference type="AlphaFoldDB" id="A0A1I7KRY3"/>
<comment type="cofactor">
    <cofactor evidence="7">
        <name>Zn(2+)</name>
        <dbReference type="ChEBI" id="CHEBI:29105"/>
    </cofactor>
    <text evidence="7">Binds 1 zinc ion per subunit.</text>
</comment>
<dbReference type="EMBL" id="FPBV01000018">
    <property type="protein sequence ID" value="SFV00200.1"/>
    <property type="molecule type" value="Genomic_DNA"/>
</dbReference>
<evidence type="ECO:0000256" key="3">
    <source>
        <dbReference type="ARBA" id="ARBA00022723"/>
    </source>
</evidence>
<accession>A0A1I7KRY3</accession>
<dbReference type="STRING" id="392015.SAMN05421543_11872"/>
<evidence type="ECO:0000256" key="8">
    <source>
        <dbReference type="SAM" id="MobiDB-lite"/>
    </source>
</evidence>
<evidence type="ECO:0000256" key="7">
    <source>
        <dbReference type="HAMAP-Rule" id="MF_00972"/>
    </source>
</evidence>
<keyword evidence="3 7" id="KW-0479">Metal-binding</keyword>
<dbReference type="InterPro" id="IPR016193">
    <property type="entry name" value="Cytidine_deaminase-like"/>
</dbReference>
<dbReference type="GO" id="GO:0002100">
    <property type="term" value="P:tRNA wobble adenosine to inosine editing"/>
    <property type="evidence" value="ECO:0007669"/>
    <property type="project" value="UniProtKB-UniRule"/>
</dbReference>
<sequence>MNPRAAGGLGSNPGTPGARDAGPGPTDDARMEERPDADEHWMREALAEARRAASFGEVPIGAVVVHQGRVVARAHNWRETWRDPTAHAELIALQEASRRLGGWRLAECHLYVTLEPCPMCAGAAMLARVARIVFGAADPKGGALISRMNVLTPGLWNHQPIITGGILGEECGMILKEFFRSLRQARP</sequence>
<feature type="binding site" evidence="7">
    <location>
        <position position="117"/>
    </location>
    <ligand>
        <name>Zn(2+)</name>
        <dbReference type="ChEBI" id="CHEBI:29105"/>
        <note>catalytic</note>
    </ligand>
</feature>
<comment type="catalytic activity">
    <reaction evidence="6 7">
        <text>adenosine(34) in tRNA + H2O + H(+) = inosine(34) in tRNA + NH4(+)</text>
        <dbReference type="Rhea" id="RHEA:43168"/>
        <dbReference type="Rhea" id="RHEA-COMP:10373"/>
        <dbReference type="Rhea" id="RHEA-COMP:10374"/>
        <dbReference type="ChEBI" id="CHEBI:15377"/>
        <dbReference type="ChEBI" id="CHEBI:15378"/>
        <dbReference type="ChEBI" id="CHEBI:28938"/>
        <dbReference type="ChEBI" id="CHEBI:74411"/>
        <dbReference type="ChEBI" id="CHEBI:82852"/>
        <dbReference type="EC" id="3.5.4.33"/>
    </reaction>
</comment>
<evidence type="ECO:0000256" key="6">
    <source>
        <dbReference type="ARBA" id="ARBA00048045"/>
    </source>
</evidence>
<reference evidence="11" key="1">
    <citation type="submission" date="2016-10" db="EMBL/GenBank/DDBJ databases">
        <authorList>
            <person name="Varghese N."/>
        </authorList>
    </citation>
    <scope>NUCLEOTIDE SEQUENCE [LARGE SCALE GENOMIC DNA]</scope>
    <source>
        <strain evidence="11">DSM 17980</strain>
    </source>
</reference>
<dbReference type="Gene3D" id="3.40.140.10">
    <property type="entry name" value="Cytidine Deaminase, domain 2"/>
    <property type="match status" value="1"/>
</dbReference>
<organism evidence="10 11">
    <name type="scientific">Alicyclobacillus macrosporangiidus</name>
    <dbReference type="NCBI Taxonomy" id="392015"/>
    <lineage>
        <taxon>Bacteria</taxon>
        <taxon>Bacillati</taxon>
        <taxon>Bacillota</taxon>
        <taxon>Bacilli</taxon>
        <taxon>Bacillales</taxon>
        <taxon>Alicyclobacillaceae</taxon>
        <taxon>Alicyclobacillus</taxon>
    </lineage>
</organism>
<feature type="binding site" evidence="7">
    <location>
        <position position="87"/>
    </location>
    <ligand>
        <name>Zn(2+)</name>
        <dbReference type="ChEBI" id="CHEBI:29105"/>
        <note>catalytic</note>
    </ligand>
</feature>
<evidence type="ECO:0000256" key="1">
    <source>
        <dbReference type="ARBA" id="ARBA00011738"/>
    </source>
</evidence>
<dbReference type="EC" id="3.5.4.33" evidence="7"/>
<evidence type="ECO:0000313" key="11">
    <source>
        <dbReference type="Proteomes" id="UP000183508"/>
    </source>
</evidence>
<dbReference type="InterPro" id="IPR058535">
    <property type="entry name" value="MafB19-deam"/>
</dbReference>
<dbReference type="SUPFAM" id="SSF53927">
    <property type="entry name" value="Cytidine deaminase-like"/>
    <property type="match status" value="1"/>
</dbReference>
<feature type="active site" description="Proton donor" evidence="7">
    <location>
        <position position="89"/>
    </location>
</feature>
<dbReference type="NCBIfam" id="NF008113">
    <property type="entry name" value="PRK10860.1"/>
    <property type="match status" value="1"/>
</dbReference>
<dbReference type="PANTHER" id="PTHR11079">
    <property type="entry name" value="CYTOSINE DEAMINASE FAMILY MEMBER"/>
    <property type="match status" value="1"/>
</dbReference>
<dbReference type="Proteomes" id="UP000183508">
    <property type="component" value="Unassembled WGS sequence"/>
</dbReference>
<dbReference type="HAMAP" id="MF_00972">
    <property type="entry name" value="tRNA_aden_deaminase"/>
    <property type="match status" value="1"/>
</dbReference>